<gene>
    <name evidence="1" type="ORF">SADUNF_Sadunf16G0298300</name>
</gene>
<accession>A0A835JH72</accession>
<dbReference type="AlphaFoldDB" id="A0A835JH72"/>
<organism evidence="1 2">
    <name type="scientific">Salix dunnii</name>
    <dbReference type="NCBI Taxonomy" id="1413687"/>
    <lineage>
        <taxon>Eukaryota</taxon>
        <taxon>Viridiplantae</taxon>
        <taxon>Streptophyta</taxon>
        <taxon>Embryophyta</taxon>
        <taxon>Tracheophyta</taxon>
        <taxon>Spermatophyta</taxon>
        <taxon>Magnoliopsida</taxon>
        <taxon>eudicotyledons</taxon>
        <taxon>Gunneridae</taxon>
        <taxon>Pentapetalae</taxon>
        <taxon>rosids</taxon>
        <taxon>fabids</taxon>
        <taxon>Malpighiales</taxon>
        <taxon>Salicaceae</taxon>
        <taxon>Saliceae</taxon>
        <taxon>Salix</taxon>
    </lineage>
</organism>
<evidence type="ECO:0000313" key="2">
    <source>
        <dbReference type="Proteomes" id="UP000657918"/>
    </source>
</evidence>
<comment type="caution">
    <text evidence="1">The sequence shown here is derived from an EMBL/GenBank/DDBJ whole genome shotgun (WGS) entry which is preliminary data.</text>
</comment>
<evidence type="ECO:0000313" key="1">
    <source>
        <dbReference type="EMBL" id="KAF9667105.1"/>
    </source>
</evidence>
<proteinExistence type="predicted"/>
<keyword evidence="2" id="KW-1185">Reference proteome</keyword>
<protein>
    <submittedName>
        <fullName evidence="1">Uncharacterized protein</fullName>
    </submittedName>
</protein>
<sequence length="72" mass="8345">MQSLWCNPQQLLHPRVHDLKFDSLLGLFSSFNNGEPFKQNISMAMKKRFVFFRASSMTESANHNGEQEAKKL</sequence>
<reference evidence="1 2" key="1">
    <citation type="submission" date="2020-10" db="EMBL/GenBank/DDBJ databases">
        <title>Plant Genome Project.</title>
        <authorList>
            <person name="Zhang R.-G."/>
        </authorList>
    </citation>
    <scope>NUCLEOTIDE SEQUENCE [LARGE SCALE GENOMIC DNA]</scope>
    <source>
        <strain evidence="1">FAFU-HL-1</strain>
        <tissue evidence="1">Leaf</tissue>
    </source>
</reference>
<dbReference type="EMBL" id="JADGMS010000016">
    <property type="protein sequence ID" value="KAF9667105.1"/>
    <property type="molecule type" value="Genomic_DNA"/>
</dbReference>
<dbReference type="Proteomes" id="UP000657918">
    <property type="component" value="Chromosome 16"/>
</dbReference>
<name>A0A835JH72_9ROSI</name>